<name>A0A173ULH3_9FIRM</name>
<evidence type="ECO:0000313" key="2">
    <source>
        <dbReference type="EMBL" id="CUN15913.1"/>
    </source>
</evidence>
<reference evidence="2 3" key="1">
    <citation type="submission" date="2015-09" db="EMBL/GenBank/DDBJ databases">
        <authorList>
            <consortium name="Pathogen Informatics"/>
        </authorList>
    </citation>
    <scope>NUCLEOTIDE SEQUENCE [LARGE SCALE GENOMIC DNA]</scope>
    <source>
        <strain evidence="2 3">2789STDY5608887</strain>
    </source>
</reference>
<dbReference type="Proteomes" id="UP000095453">
    <property type="component" value="Unassembled WGS sequence"/>
</dbReference>
<sequence>MAEREKYYIGLNGQIFEVNKELYDTYYKGQRKEKYFTYDLKQEHTRVDKETGEMIVVPSREDSYERLLEAEKQFAEEAEDVEDVAVRAVMLEKLNEALHTLTDEETAIIHALFYQEISEVELAKKLGIARTTLQSRKYKILEKLRKLL</sequence>
<evidence type="ECO:0000313" key="3">
    <source>
        <dbReference type="Proteomes" id="UP000095453"/>
    </source>
</evidence>
<gene>
    <name evidence="2" type="ORF">ERS852444_02143</name>
</gene>
<dbReference type="InterPro" id="IPR007630">
    <property type="entry name" value="RNA_pol_sigma70_r4"/>
</dbReference>
<feature type="domain" description="RNA polymerase sigma-70 region 4" evidence="1">
    <location>
        <begin position="97"/>
        <end position="146"/>
    </location>
</feature>
<dbReference type="RefSeq" id="WP_055169815.1">
    <property type="nucleotide sequence ID" value="NZ_CYXX01000016.1"/>
</dbReference>
<dbReference type="EMBL" id="CYXX01000016">
    <property type="protein sequence ID" value="CUN15913.1"/>
    <property type="molecule type" value="Genomic_DNA"/>
</dbReference>
<dbReference type="SUPFAM" id="SSF88659">
    <property type="entry name" value="Sigma3 and sigma4 domains of RNA polymerase sigma factors"/>
    <property type="match status" value="1"/>
</dbReference>
<protein>
    <submittedName>
        <fullName evidence="2">RNA polymerase sigma factor SigL</fullName>
    </submittedName>
</protein>
<proteinExistence type="predicted"/>
<accession>A0A173ULH3</accession>
<evidence type="ECO:0000259" key="1">
    <source>
        <dbReference type="Pfam" id="PF04545"/>
    </source>
</evidence>
<dbReference type="InterPro" id="IPR013324">
    <property type="entry name" value="RNA_pol_sigma_r3/r4-like"/>
</dbReference>
<dbReference type="AlphaFoldDB" id="A0A173ULH3"/>
<organism evidence="2 3">
    <name type="scientific">Roseburia inulinivorans</name>
    <dbReference type="NCBI Taxonomy" id="360807"/>
    <lineage>
        <taxon>Bacteria</taxon>
        <taxon>Bacillati</taxon>
        <taxon>Bacillota</taxon>
        <taxon>Clostridia</taxon>
        <taxon>Lachnospirales</taxon>
        <taxon>Lachnospiraceae</taxon>
        <taxon>Roseburia</taxon>
    </lineage>
</organism>
<dbReference type="Pfam" id="PF04545">
    <property type="entry name" value="Sigma70_r4"/>
    <property type="match status" value="1"/>
</dbReference>
<dbReference type="GO" id="GO:0003700">
    <property type="term" value="F:DNA-binding transcription factor activity"/>
    <property type="evidence" value="ECO:0007669"/>
    <property type="project" value="InterPro"/>
</dbReference>
<dbReference type="Gene3D" id="1.10.10.10">
    <property type="entry name" value="Winged helix-like DNA-binding domain superfamily/Winged helix DNA-binding domain"/>
    <property type="match status" value="1"/>
</dbReference>
<dbReference type="InterPro" id="IPR036388">
    <property type="entry name" value="WH-like_DNA-bd_sf"/>
</dbReference>
<dbReference type="GO" id="GO:0006352">
    <property type="term" value="P:DNA-templated transcription initiation"/>
    <property type="evidence" value="ECO:0007669"/>
    <property type="project" value="InterPro"/>
</dbReference>